<keyword evidence="1" id="KW-0812">Transmembrane</keyword>
<gene>
    <name evidence="2" type="ORF">J2S57_005115</name>
</gene>
<keyword evidence="2" id="KW-0645">Protease</keyword>
<reference evidence="2 3" key="1">
    <citation type="submission" date="2023-07" db="EMBL/GenBank/DDBJ databases">
        <title>Sequencing the genomes of 1000 actinobacteria strains.</title>
        <authorList>
            <person name="Klenk H.-P."/>
        </authorList>
    </citation>
    <scope>NUCLEOTIDE SEQUENCE [LARGE SCALE GENOMIC DNA]</scope>
    <source>
        <strain evidence="2 3">DSM 44388</strain>
    </source>
</reference>
<evidence type="ECO:0000256" key="1">
    <source>
        <dbReference type="SAM" id="Phobius"/>
    </source>
</evidence>
<keyword evidence="3" id="KW-1185">Reference proteome</keyword>
<dbReference type="RefSeq" id="WP_307247489.1">
    <property type="nucleotide sequence ID" value="NZ_JAUSQZ010000001.1"/>
</dbReference>
<dbReference type="GO" id="GO:0006508">
    <property type="term" value="P:proteolysis"/>
    <property type="evidence" value="ECO:0007669"/>
    <property type="project" value="UniProtKB-KW"/>
</dbReference>
<protein>
    <submittedName>
        <fullName evidence="2">Membrane protein implicated in regulation of membrane protease activity</fullName>
    </submittedName>
</protein>
<dbReference type="EMBL" id="JAUSQZ010000001">
    <property type="protein sequence ID" value="MDP9829366.1"/>
    <property type="molecule type" value="Genomic_DNA"/>
</dbReference>
<sequence length="50" mass="5272">MLELICILIGIALVIIGLSVPSTVALIVGVIFLAIGGVWVFLVDSDGDWF</sequence>
<evidence type="ECO:0000313" key="2">
    <source>
        <dbReference type="EMBL" id="MDP9829366.1"/>
    </source>
</evidence>
<feature type="transmembrane region" description="Helical" evidence="1">
    <location>
        <begin position="7"/>
        <end position="40"/>
    </location>
</feature>
<accession>A0ABT9P9Z2</accession>
<name>A0ABT9P9Z2_9ACTN</name>
<evidence type="ECO:0000313" key="3">
    <source>
        <dbReference type="Proteomes" id="UP001235712"/>
    </source>
</evidence>
<keyword evidence="2" id="KW-0378">Hydrolase</keyword>
<dbReference type="Proteomes" id="UP001235712">
    <property type="component" value="Unassembled WGS sequence"/>
</dbReference>
<keyword evidence="1" id="KW-1133">Transmembrane helix</keyword>
<keyword evidence="1" id="KW-0472">Membrane</keyword>
<comment type="caution">
    <text evidence="2">The sequence shown here is derived from an EMBL/GenBank/DDBJ whole genome shotgun (WGS) entry which is preliminary data.</text>
</comment>
<dbReference type="GO" id="GO:0008233">
    <property type="term" value="F:peptidase activity"/>
    <property type="evidence" value="ECO:0007669"/>
    <property type="project" value="UniProtKB-KW"/>
</dbReference>
<organism evidence="2 3">
    <name type="scientific">Kineosporia succinea</name>
    <dbReference type="NCBI Taxonomy" id="84632"/>
    <lineage>
        <taxon>Bacteria</taxon>
        <taxon>Bacillati</taxon>
        <taxon>Actinomycetota</taxon>
        <taxon>Actinomycetes</taxon>
        <taxon>Kineosporiales</taxon>
        <taxon>Kineosporiaceae</taxon>
        <taxon>Kineosporia</taxon>
    </lineage>
</organism>
<proteinExistence type="predicted"/>